<dbReference type="EMBL" id="CM001475">
    <property type="protein sequence ID" value="EIC30772.1"/>
    <property type="molecule type" value="Genomic_DNA"/>
</dbReference>
<name>H8GN58_METAL</name>
<feature type="chain" id="PRO_5003612874" evidence="1">
    <location>
        <begin position="30"/>
        <end position="75"/>
    </location>
</feature>
<evidence type="ECO:0000313" key="3">
    <source>
        <dbReference type="Proteomes" id="UP000005090"/>
    </source>
</evidence>
<dbReference type="HOGENOM" id="CLU_2666868_0_0_6"/>
<keyword evidence="1" id="KW-0732">Signal</keyword>
<protein>
    <submittedName>
        <fullName evidence="2">Uncharacterized protein</fullName>
    </submittedName>
</protein>
<evidence type="ECO:0000256" key="1">
    <source>
        <dbReference type="SAM" id="SignalP"/>
    </source>
</evidence>
<evidence type="ECO:0000313" key="2">
    <source>
        <dbReference type="EMBL" id="EIC30772.1"/>
    </source>
</evidence>
<proteinExistence type="predicted"/>
<organism evidence="2 3">
    <name type="scientific">Methylomicrobium album BG8</name>
    <dbReference type="NCBI Taxonomy" id="686340"/>
    <lineage>
        <taxon>Bacteria</taxon>
        <taxon>Pseudomonadati</taxon>
        <taxon>Pseudomonadota</taxon>
        <taxon>Gammaproteobacteria</taxon>
        <taxon>Methylococcales</taxon>
        <taxon>Methylococcaceae</taxon>
        <taxon>Methylomicrobium</taxon>
    </lineage>
</organism>
<accession>H8GN58</accession>
<reference evidence="2 3" key="1">
    <citation type="journal article" date="2013" name="Genome Announc.">
        <title>Genome Sequence of the Obligate Gammaproteobacterial Methanotroph Methylomicrobium album Strain BG8.</title>
        <authorList>
            <person name="Kits K.D."/>
            <person name="Kalyuzhnaya M.G."/>
            <person name="Klotz M.G."/>
            <person name="Jetten M.S."/>
            <person name="Op den Camp H.J."/>
            <person name="Vuilleumier S."/>
            <person name="Bringel F."/>
            <person name="Dispirito A.A."/>
            <person name="Murrell J.C."/>
            <person name="Bruce D."/>
            <person name="Cheng J.F."/>
            <person name="Copeland A."/>
            <person name="Goodwin L."/>
            <person name="Hauser L."/>
            <person name="Lajus A."/>
            <person name="Land M.L."/>
            <person name="Lapidus A."/>
            <person name="Lucas S."/>
            <person name="Medigue C."/>
            <person name="Pitluck S."/>
            <person name="Woyke T."/>
            <person name="Zeytun A."/>
            <person name="Stein L.Y."/>
        </authorList>
    </citation>
    <scope>NUCLEOTIDE SEQUENCE [LARGE SCALE GENOMIC DNA]</scope>
    <source>
        <strain evidence="2 3">BG8</strain>
    </source>
</reference>
<keyword evidence="3" id="KW-1185">Reference proteome</keyword>
<dbReference type="Proteomes" id="UP000005090">
    <property type="component" value="Chromosome"/>
</dbReference>
<sequence>MSSFMMRQTVFLKLTALIIICVHMNYAYAGQDAKMAPKNSKEVNVMMQADRIPPANVSPIIIEGIRYEVIHWGKD</sequence>
<feature type="signal peptide" evidence="1">
    <location>
        <begin position="1"/>
        <end position="29"/>
    </location>
</feature>
<gene>
    <name evidence="2" type="ORF">Metal_3094</name>
</gene>
<dbReference type="AlphaFoldDB" id="H8GN58"/>